<dbReference type="RefSeq" id="XP_056042651.1">
    <property type="nucleotide sequence ID" value="XM_056188004.1"/>
</dbReference>
<evidence type="ECO:0000313" key="8">
    <source>
        <dbReference type="Proteomes" id="UP001217417"/>
    </source>
</evidence>
<comment type="caution">
    <text evidence="7">The sequence shown here is derived from an EMBL/GenBank/DDBJ whole genome shotgun (WGS) entry which is preliminary data.</text>
</comment>
<protein>
    <submittedName>
        <fullName evidence="7">MBOAT, membrane-bound O-acyltransferase family-domain-containing protein</fullName>
    </submittedName>
</protein>
<feature type="transmembrane region" description="Helical" evidence="6">
    <location>
        <begin position="44"/>
        <end position="64"/>
    </location>
</feature>
<feature type="transmembrane region" description="Helical" evidence="6">
    <location>
        <begin position="478"/>
        <end position="499"/>
    </location>
</feature>
<evidence type="ECO:0000256" key="6">
    <source>
        <dbReference type="SAM" id="Phobius"/>
    </source>
</evidence>
<dbReference type="GO" id="GO:0016020">
    <property type="term" value="C:membrane"/>
    <property type="evidence" value="ECO:0007669"/>
    <property type="project" value="UniProtKB-SubCell"/>
</dbReference>
<dbReference type="GO" id="GO:0006506">
    <property type="term" value="P:GPI anchor biosynthetic process"/>
    <property type="evidence" value="ECO:0007669"/>
    <property type="project" value="TreeGrafter"/>
</dbReference>
<gene>
    <name evidence="7" type="ORF">POJ06DRAFT_256309</name>
</gene>
<feature type="transmembrane region" description="Helical" evidence="6">
    <location>
        <begin position="132"/>
        <end position="156"/>
    </location>
</feature>
<dbReference type="EMBL" id="JARPMG010000007">
    <property type="protein sequence ID" value="KAJ8099201.1"/>
    <property type="molecule type" value="Genomic_DNA"/>
</dbReference>
<evidence type="ECO:0000256" key="2">
    <source>
        <dbReference type="ARBA" id="ARBA00010323"/>
    </source>
</evidence>
<accession>A0AAD7QQM3</accession>
<keyword evidence="5 6" id="KW-0472">Membrane</keyword>
<feature type="transmembrane region" description="Helical" evidence="6">
    <location>
        <begin position="519"/>
        <end position="537"/>
    </location>
</feature>
<evidence type="ECO:0000313" key="7">
    <source>
        <dbReference type="EMBL" id="KAJ8099201.1"/>
    </source>
</evidence>
<keyword evidence="8" id="KW-1185">Reference proteome</keyword>
<keyword evidence="4 6" id="KW-1133">Transmembrane helix</keyword>
<dbReference type="InterPro" id="IPR004299">
    <property type="entry name" value="MBOAT_fam"/>
</dbReference>
<dbReference type="Pfam" id="PF03062">
    <property type="entry name" value="MBOAT"/>
    <property type="match status" value="1"/>
</dbReference>
<feature type="transmembrane region" description="Helical" evidence="6">
    <location>
        <begin position="445"/>
        <end position="466"/>
    </location>
</feature>
<feature type="transmembrane region" description="Helical" evidence="6">
    <location>
        <begin position="168"/>
        <end position="187"/>
    </location>
</feature>
<keyword evidence="3 6" id="KW-0812">Transmembrane</keyword>
<sequence length="552" mass="64129">MMTNPLYLFSLDVLDTRLIPESQEKLNQNKKNATQSRWWTPEFFVYYVVFITVVPQMFLAAMSASNEKSVNYHLFEDRLEQGWIFGRKVDNSDAQYSGFRNKLPILAATVILHYILRRIANALGIQRRVFDVGFAAIFLAVLHGFSTLKILAIYLVNFLISKLLKKRTGMVVTWTFNIIILFLNEWYEGYKFGSLVPGLAILDGYSGLLPRWDVNFNFSVLRMISYNHDWYESVDNPNDIEKKQLDDSISEADRINVGPPKADYTFFNYLAYLVYTPLYIAGPILTFNDFIYQSKHPLPSVSPKRTLLYGLRVLFCILVMEWLLHYMYVVALSGAGVWEGLSPLQISMVGFFNLKAIWLKLLIPWRFFRLWALLDEIDPPDNMVRCMSNNYSASAFWRSWHRSYNRWVTRYLYIPIGGSKHPIRNMLIVFTFVAVWHDIQLRLLAWGWLITLFVIPEVAAKLIFPAKKWGTKPIYRHMCAIGAVAIIYMMMLANLVGFAVGLDGLRDMLRDIFRSWTGIPYFLFTSACLFVGVQVMFEVRAQEARRGINLRC</sequence>
<dbReference type="Proteomes" id="UP001217417">
    <property type="component" value="Unassembled WGS sequence"/>
</dbReference>
<reference evidence="7" key="1">
    <citation type="submission" date="2023-03" db="EMBL/GenBank/DDBJ databases">
        <title>Near-Complete genome sequence of Lipomyces tetrasporous NRRL Y-64009, an oleaginous yeast capable of growing on lignocellulosic hydrolysates.</title>
        <authorList>
            <consortium name="Lawrence Berkeley National Laboratory"/>
            <person name="Jagtap S.S."/>
            <person name="Liu J.-J."/>
            <person name="Walukiewicz H.E."/>
            <person name="Pangilinan J."/>
            <person name="Lipzen A."/>
            <person name="Ahrendt S."/>
            <person name="Koriabine M."/>
            <person name="Cobaugh K."/>
            <person name="Salamov A."/>
            <person name="Yoshinaga Y."/>
            <person name="Ng V."/>
            <person name="Daum C."/>
            <person name="Grigoriev I.V."/>
            <person name="Slininger P.J."/>
            <person name="Dien B.S."/>
            <person name="Jin Y.-S."/>
            <person name="Rao C.V."/>
        </authorList>
    </citation>
    <scope>NUCLEOTIDE SEQUENCE</scope>
    <source>
        <strain evidence="7">NRRL Y-64009</strain>
    </source>
</reference>
<dbReference type="GO" id="GO:0008374">
    <property type="term" value="F:O-acyltransferase activity"/>
    <property type="evidence" value="ECO:0007669"/>
    <property type="project" value="TreeGrafter"/>
</dbReference>
<organism evidence="7 8">
    <name type="scientific">Lipomyces tetrasporus</name>
    <dbReference type="NCBI Taxonomy" id="54092"/>
    <lineage>
        <taxon>Eukaryota</taxon>
        <taxon>Fungi</taxon>
        <taxon>Dikarya</taxon>
        <taxon>Ascomycota</taxon>
        <taxon>Saccharomycotina</taxon>
        <taxon>Lipomycetes</taxon>
        <taxon>Lipomycetales</taxon>
        <taxon>Lipomycetaceae</taxon>
        <taxon>Lipomyces</taxon>
    </lineage>
</organism>
<evidence type="ECO:0000256" key="5">
    <source>
        <dbReference type="ARBA" id="ARBA00023136"/>
    </source>
</evidence>
<dbReference type="GeneID" id="80883170"/>
<dbReference type="PANTHER" id="PTHR13285:SF18">
    <property type="entry name" value="PROTEIN-CYSTEINE N-PALMITOYLTRANSFERASE RASP"/>
    <property type="match status" value="1"/>
</dbReference>
<feature type="transmembrane region" description="Helical" evidence="6">
    <location>
        <begin position="344"/>
        <end position="363"/>
    </location>
</feature>
<evidence type="ECO:0000256" key="1">
    <source>
        <dbReference type="ARBA" id="ARBA00004141"/>
    </source>
</evidence>
<evidence type="ECO:0000256" key="4">
    <source>
        <dbReference type="ARBA" id="ARBA00022989"/>
    </source>
</evidence>
<feature type="transmembrane region" description="Helical" evidence="6">
    <location>
        <begin position="269"/>
        <end position="292"/>
    </location>
</feature>
<proteinExistence type="inferred from homology"/>
<comment type="similarity">
    <text evidence="2">Belongs to the membrane-bound acyltransferase family.</text>
</comment>
<dbReference type="AlphaFoldDB" id="A0AAD7QQM3"/>
<name>A0AAD7QQM3_9ASCO</name>
<evidence type="ECO:0000256" key="3">
    <source>
        <dbReference type="ARBA" id="ARBA00022692"/>
    </source>
</evidence>
<comment type="subcellular location">
    <subcellularLocation>
        <location evidence="1">Membrane</location>
        <topology evidence="1">Multi-pass membrane protein</topology>
    </subcellularLocation>
</comment>
<dbReference type="InterPro" id="IPR051085">
    <property type="entry name" value="MB_O-acyltransferase"/>
</dbReference>
<dbReference type="PANTHER" id="PTHR13285">
    <property type="entry name" value="ACYLTRANSFERASE"/>
    <property type="match status" value="1"/>
</dbReference>
<feature type="transmembrane region" description="Helical" evidence="6">
    <location>
        <begin position="313"/>
        <end position="338"/>
    </location>
</feature>
<dbReference type="GO" id="GO:0005783">
    <property type="term" value="C:endoplasmic reticulum"/>
    <property type="evidence" value="ECO:0007669"/>
    <property type="project" value="TreeGrafter"/>
</dbReference>